<dbReference type="GeneID" id="25741181"/>
<dbReference type="EMBL" id="KK101781">
    <property type="protein sequence ID" value="KIY99657.1"/>
    <property type="molecule type" value="Genomic_DNA"/>
</dbReference>
<gene>
    <name evidence="2" type="ORF">MNEG_8305</name>
</gene>
<proteinExistence type="predicted"/>
<dbReference type="RefSeq" id="XP_013898677.1">
    <property type="nucleotide sequence ID" value="XM_014043223.1"/>
</dbReference>
<name>A0A0D2JKA0_9CHLO</name>
<evidence type="ECO:0000313" key="2">
    <source>
        <dbReference type="EMBL" id="KIY99657.1"/>
    </source>
</evidence>
<keyword evidence="3" id="KW-1185">Reference proteome</keyword>
<evidence type="ECO:0000256" key="1">
    <source>
        <dbReference type="SAM" id="MobiDB-lite"/>
    </source>
</evidence>
<feature type="compositionally biased region" description="Low complexity" evidence="1">
    <location>
        <begin position="152"/>
        <end position="161"/>
    </location>
</feature>
<feature type="compositionally biased region" description="Basic and acidic residues" evidence="1">
    <location>
        <begin position="164"/>
        <end position="173"/>
    </location>
</feature>
<organism evidence="2 3">
    <name type="scientific">Monoraphidium neglectum</name>
    <dbReference type="NCBI Taxonomy" id="145388"/>
    <lineage>
        <taxon>Eukaryota</taxon>
        <taxon>Viridiplantae</taxon>
        <taxon>Chlorophyta</taxon>
        <taxon>core chlorophytes</taxon>
        <taxon>Chlorophyceae</taxon>
        <taxon>CS clade</taxon>
        <taxon>Sphaeropleales</taxon>
        <taxon>Selenastraceae</taxon>
        <taxon>Monoraphidium</taxon>
    </lineage>
</organism>
<feature type="region of interest" description="Disordered" evidence="1">
    <location>
        <begin position="134"/>
        <end position="183"/>
    </location>
</feature>
<protein>
    <recommendedName>
        <fullName evidence="4">ER membrane protein complex subunit 10</fullName>
    </recommendedName>
</protein>
<accession>A0A0D2JKA0</accession>
<sequence>MEKQDGGVLDLAPLTAAQLDTFGALVRRGGRYRFTVQPATGSEAPVSASAPAACAAQALLQRGGSADGGEALALHLDASRDRLVGVQLLRPAGGCGADAALAALAEAGRDGAAGDGLRRGVRVKAPVAAPVVPKFSATPEQPLPGAAPVTAQQQQQQQQQQGEGADKDGKNGEKVPPPVDNRPWWQKNGIFIMAFGMLVVNLLLQGAAPQQQQQAGGGARRVAAAAQAR</sequence>
<dbReference type="KEGG" id="mng:MNEG_8305"/>
<dbReference type="Proteomes" id="UP000054498">
    <property type="component" value="Unassembled WGS sequence"/>
</dbReference>
<dbReference type="Pfam" id="PF21203">
    <property type="entry name" value="ECM10"/>
    <property type="match status" value="1"/>
</dbReference>
<evidence type="ECO:0008006" key="4">
    <source>
        <dbReference type="Google" id="ProtNLM"/>
    </source>
</evidence>
<dbReference type="AlphaFoldDB" id="A0A0D2JKA0"/>
<reference evidence="2 3" key="1">
    <citation type="journal article" date="2013" name="BMC Genomics">
        <title>Reconstruction of the lipid metabolism for the microalga Monoraphidium neglectum from its genome sequence reveals characteristics suitable for biofuel production.</title>
        <authorList>
            <person name="Bogen C."/>
            <person name="Al-Dilaimi A."/>
            <person name="Albersmeier A."/>
            <person name="Wichmann J."/>
            <person name="Grundmann M."/>
            <person name="Rupp O."/>
            <person name="Lauersen K.J."/>
            <person name="Blifernez-Klassen O."/>
            <person name="Kalinowski J."/>
            <person name="Goesmann A."/>
            <person name="Mussgnug J.H."/>
            <person name="Kruse O."/>
        </authorList>
    </citation>
    <scope>NUCLEOTIDE SEQUENCE [LARGE SCALE GENOMIC DNA]</scope>
    <source>
        <strain evidence="2 3">SAG 48.87</strain>
    </source>
</reference>
<dbReference type="STRING" id="145388.A0A0D2JKA0"/>
<evidence type="ECO:0000313" key="3">
    <source>
        <dbReference type="Proteomes" id="UP000054498"/>
    </source>
</evidence>